<sequence length="262" mass="28375">MALAAGRRRALAEPKGRAMRRLHTQNLILSHLTDSELLALETLLEPLILPRDLDLVHTGTPVSHYYFLESGIASMVGTSSEGRKAEIGLIGRDGVSPPALLMEGKRSPFQVTMQVAGHGRRVEAAALAGFLREQPAVLALLWQFGQIFFVQVAHTALSNAVHKIDVRLAKWILMCHDRLDGEEIAITHEYLATMLGVRRSSVTDALHILEGEQLINSSRGLVIIRNRLALEAFAADAYDLPGISGPASPGIVRSPLAPAAGH</sequence>
<keyword evidence="5" id="KW-0614">Plasmid</keyword>
<dbReference type="SMART" id="SM00419">
    <property type="entry name" value="HTH_CRP"/>
    <property type="match status" value="1"/>
</dbReference>
<dbReference type="HOGENOM" id="CLU_077340_0_0_5"/>
<evidence type="ECO:0000313" key="5">
    <source>
        <dbReference type="EMBL" id="ACE94137.1"/>
    </source>
</evidence>
<evidence type="ECO:0000259" key="4">
    <source>
        <dbReference type="PROSITE" id="PS50042"/>
    </source>
</evidence>
<keyword evidence="1" id="KW-0805">Transcription regulation</keyword>
<dbReference type="Proteomes" id="UP000008817">
    <property type="component" value="Plasmid pC"/>
</dbReference>
<evidence type="ECO:0000256" key="1">
    <source>
        <dbReference type="ARBA" id="ARBA00023015"/>
    </source>
</evidence>
<dbReference type="GO" id="GO:0003677">
    <property type="term" value="F:DNA binding"/>
    <property type="evidence" value="ECO:0007669"/>
    <property type="project" value="UniProtKB-KW"/>
</dbReference>
<dbReference type="AlphaFoldDB" id="B3Q4K6"/>
<organism evidence="5 6">
    <name type="scientific">Rhizobium etli (strain CIAT 652)</name>
    <dbReference type="NCBI Taxonomy" id="491916"/>
    <lineage>
        <taxon>Bacteria</taxon>
        <taxon>Pseudomonadati</taxon>
        <taxon>Pseudomonadota</taxon>
        <taxon>Alphaproteobacteria</taxon>
        <taxon>Hyphomicrobiales</taxon>
        <taxon>Rhizobiaceae</taxon>
        <taxon>Rhizobium/Agrobacterium group</taxon>
        <taxon>Rhizobium</taxon>
    </lineage>
</organism>
<protein>
    <submittedName>
        <fullName evidence="5">Putative transcriptional regulator protein</fullName>
    </submittedName>
</protein>
<dbReference type="eggNOG" id="COG0664">
    <property type="taxonomic scope" value="Bacteria"/>
</dbReference>
<geneLocation type="plasmid" evidence="5 6">
    <name>pC</name>
</geneLocation>
<dbReference type="InterPro" id="IPR014710">
    <property type="entry name" value="RmlC-like_jellyroll"/>
</dbReference>
<dbReference type="Gene3D" id="2.60.120.10">
    <property type="entry name" value="Jelly Rolls"/>
    <property type="match status" value="1"/>
</dbReference>
<proteinExistence type="predicted"/>
<reference evidence="5 6" key="1">
    <citation type="submission" date="2008-04" db="EMBL/GenBank/DDBJ databases">
        <title>Genome diversity and DNA divergence of Rhizobium etli.</title>
        <authorList>
            <person name="Gonzalez V."/>
            <person name="Acosta J.L."/>
            <person name="Santamaria R.I."/>
            <person name="Bustos P."/>
            <person name="Hernandez-Gonzalez I.L."/>
            <person name="Fernandez J.L."/>
            <person name="Diaz R."/>
            <person name="Flores M."/>
            <person name="Mora J."/>
            <person name="Palacios R."/>
            <person name="Davila G."/>
        </authorList>
    </citation>
    <scope>NUCLEOTIDE SEQUENCE [LARGE SCALE GENOMIC DNA]</scope>
    <source>
        <strain evidence="6">CIAT 652</strain>
        <plasmid evidence="6">Plasmid pC</plasmid>
    </source>
</reference>
<dbReference type="KEGG" id="rec:RHECIAT_PC0000056"/>
<dbReference type="GO" id="GO:0006355">
    <property type="term" value="P:regulation of DNA-templated transcription"/>
    <property type="evidence" value="ECO:0007669"/>
    <property type="project" value="InterPro"/>
</dbReference>
<evidence type="ECO:0000256" key="2">
    <source>
        <dbReference type="ARBA" id="ARBA00023125"/>
    </source>
</evidence>
<dbReference type="InterPro" id="IPR000595">
    <property type="entry name" value="cNMP-bd_dom"/>
</dbReference>
<dbReference type="Pfam" id="PF13545">
    <property type="entry name" value="HTH_Crp_2"/>
    <property type="match status" value="1"/>
</dbReference>
<dbReference type="InterPro" id="IPR036388">
    <property type="entry name" value="WH-like_DNA-bd_sf"/>
</dbReference>
<accession>B3Q4K6</accession>
<dbReference type="InterPro" id="IPR018490">
    <property type="entry name" value="cNMP-bd_dom_sf"/>
</dbReference>
<dbReference type="EMBL" id="CP001077">
    <property type="protein sequence ID" value="ACE94137.1"/>
    <property type="molecule type" value="Genomic_DNA"/>
</dbReference>
<name>B3Q4K6_RHIE6</name>
<dbReference type="SUPFAM" id="SSF51206">
    <property type="entry name" value="cAMP-binding domain-like"/>
    <property type="match status" value="1"/>
</dbReference>
<dbReference type="InterPro" id="IPR012318">
    <property type="entry name" value="HTH_CRP"/>
</dbReference>
<gene>
    <name evidence="5" type="ordered locus">RHECIAT_PC0000056</name>
</gene>
<dbReference type="Gene3D" id="1.10.10.10">
    <property type="entry name" value="Winged helix-like DNA-binding domain superfamily/Winged helix DNA-binding domain"/>
    <property type="match status" value="1"/>
</dbReference>
<dbReference type="PROSITE" id="PS50042">
    <property type="entry name" value="CNMP_BINDING_3"/>
    <property type="match status" value="1"/>
</dbReference>
<dbReference type="InterPro" id="IPR036390">
    <property type="entry name" value="WH_DNA-bd_sf"/>
</dbReference>
<feature type="domain" description="Cyclic nucleotide-binding" evidence="4">
    <location>
        <begin position="28"/>
        <end position="113"/>
    </location>
</feature>
<keyword evidence="3" id="KW-0804">Transcription</keyword>
<evidence type="ECO:0000313" key="6">
    <source>
        <dbReference type="Proteomes" id="UP000008817"/>
    </source>
</evidence>
<evidence type="ECO:0000256" key="3">
    <source>
        <dbReference type="ARBA" id="ARBA00023163"/>
    </source>
</evidence>
<dbReference type="SUPFAM" id="SSF46785">
    <property type="entry name" value="Winged helix' DNA-binding domain"/>
    <property type="match status" value="1"/>
</dbReference>
<keyword evidence="2" id="KW-0238">DNA-binding</keyword>